<sequence length="250" mass="27487">MKYKGQITGLEVFSIVEVAFLGKVADLLINPDSGMIDFLVIEPEIKFLEYRLVAFNDVAGFGQDALTVETSAKVKNISSDPHALGLLYNGVNVVGAKVMTRSGRFSGVIDEILIDENSGKITECRWISDNKKSGFIPNNLIINFGKDLLIVDDEFESSISNTTPDQIAPLQVVTKLEKAYGSRFNPLEVKELVPFSKPKPYLVGRLVLTDILAEDGNIIAQSGDVVTQEMIERAVAADKYVDLTLNTRDK</sequence>
<reference evidence="1" key="2">
    <citation type="submission" date="2023-03" db="EMBL/GenBank/DDBJ databases">
        <authorList>
            <person name="Zhang Z."/>
        </authorList>
    </citation>
    <scope>NUCLEOTIDE SEQUENCE</scope>
    <source>
        <strain evidence="1">DSA</strain>
    </source>
</reference>
<organism evidence="1 2">
    <name type="scientific">Desulforamulus aquiferis</name>
    <dbReference type="NCBI Taxonomy" id="1397668"/>
    <lineage>
        <taxon>Bacteria</taxon>
        <taxon>Bacillati</taxon>
        <taxon>Bacillota</taxon>
        <taxon>Clostridia</taxon>
        <taxon>Eubacteriales</taxon>
        <taxon>Peptococcaceae</taxon>
        <taxon>Desulforamulus</taxon>
    </lineage>
</organism>
<name>A0AAW7ZFS9_9FIRM</name>
<reference evidence="1" key="1">
    <citation type="journal article" date="2023" name="J. Hazard. Mater.">
        <title>Anaerobic biodegradation of pyrene and benzo[a]pyrene by a new sulfate-reducing Desulforamulus aquiferis strain DSA.</title>
        <authorList>
            <person name="Zhang Z."/>
            <person name="Sun J."/>
            <person name="Gong X."/>
            <person name="Wang C."/>
            <person name="Wang H."/>
        </authorList>
    </citation>
    <scope>NUCLEOTIDE SEQUENCE</scope>
    <source>
        <strain evidence="1">DSA</strain>
    </source>
</reference>
<keyword evidence="2" id="KW-1185">Reference proteome</keyword>
<dbReference type="RefSeq" id="WP_304544628.1">
    <property type="nucleotide sequence ID" value="NZ_JARPTC010000022.1"/>
</dbReference>
<comment type="caution">
    <text evidence="1">The sequence shown here is derived from an EMBL/GenBank/DDBJ whole genome shotgun (WGS) entry which is preliminary data.</text>
</comment>
<accession>A0AAW7ZFS9</accession>
<evidence type="ECO:0000313" key="1">
    <source>
        <dbReference type="EMBL" id="MDO7788573.1"/>
    </source>
</evidence>
<dbReference type="Proteomes" id="UP001172911">
    <property type="component" value="Unassembled WGS sequence"/>
</dbReference>
<evidence type="ECO:0000313" key="2">
    <source>
        <dbReference type="Proteomes" id="UP001172911"/>
    </source>
</evidence>
<dbReference type="InterPro" id="IPR011033">
    <property type="entry name" value="PRC_barrel-like_sf"/>
</dbReference>
<gene>
    <name evidence="1" type="ORF">P6N53_15200</name>
</gene>
<dbReference type="AlphaFoldDB" id="A0AAW7ZFS9"/>
<dbReference type="SUPFAM" id="SSF50346">
    <property type="entry name" value="PRC-barrel domain"/>
    <property type="match status" value="2"/>
</dbReference>
<protein>
    <submittedName>
        <fullName evidence="1">Photosystem reaction center subunit H</fullName>
    </submittedName>
</protein>
<proteinExistence type="predicted"/>
<dbReference type="EMBL" id="JARPTC010000022">
    <property type="protein sequence ID" value="MDO7788573.1"/>
    <property type="molecule type" value="Genomic_DNA"/>
</dbReference>